<keyword evidence="3" id="KW-0949">S-adenosyl-L-methionine</keyword>
<organism evidence="4 5">
    <name type="scientific">Stegodyphus mimosarum</name>
    <name type="common">African social velvet spider</name>
    <dbReference type="NCBI Taxonomy" id="407821"/>
    <lineage>
        <taxon>Eukaryota</taxon>
        <taxon>Metazoa</taxon>
        <taxon>Ecdysozoa</taxon>
        <taxon>Arthropoda</taxon>
        <taxon>Chelicerata</taxon>
        <taxon>Arachnida</taxon>
        <taxon>Araneae</taxon>
        <taxon>Araneomorphae</taxon>
        <taxon>Entelegynae</taxon>
        <taxon>Eresoidea</taxon>
        <taxon>Eresidae</taxon>
        <taxon>Stegodyphus</taxon>
    </lineage>
</organism>
<dbReference type="InterPro" id="IPR029063">
    <property type="entry name" value="SAM-dependent_MTases_sf"/>
</dbReference>
<dbReference type="STRING" id="407821.A0A087T2C4"/>
<dbReference type="OrthoDB" id="5954793at2759"/>
<accession>A0A087T2C4</accession>
<evidence type="ECO:0000256" key="3">
    <source>
        <dbReference type="ARBA" id="ARBA00022691"/>
    </source>
</evidence>
<feature type="non-terminal residue" evidence="4">
    <location>
        <position position="320"/>
    </location>
</feature>
<keyword evidence="1" id="KW-0489">Methyltransferase</keyword>
<keyword evidence="2" id="KW-0808">Transferase</keyword>
<evidence type="ECO:0000313" key="4">
    <source>
        <dbReference type="EMBL" id="KFM59263.1"/>
    </source>
</evidence>
<dbReference type="InterPro" id="IPR021867">
    <property type="entry name" value="Bmt2/SAMTOR"/>
</dbReference>
<proteinExistence type="inferred from homology"/>
<dbReference type="PANTHER" id="PTHR21008">
    <property type="entry name" value="S-ADENOSYLMETHIONINE SENSOR UPSTREAM OF MTORC1-RELATED"/>
    <property type="match status" value="1"/>
</dbReference>
<name>A0A087T2C4_STEMI</name>
<dbReference type="PANTHER" id="PTHR21008:SF0">
    <property type="entry name" value="S-ADENOSYLMETHIONINE SENSOR UPSTREAM OF MTORC1"/>
    <property type="match status" value="1"/>
</dbReference>
<evidence type="ECO:0000256" key="2">
    <source>
        <dbReference type="ARBA" id="ARBA00022679"/>
    </source>
</evidence>
<dbReference type="GO" id="GO:0008168">
    <property type="term" value="F:methyltransferase activity"/>
    <property type="evidence" value="ECO:0007669"/>
    <property type="project" value="UniProtKB-KW"/>
</dbReference>
<keyword evidence="5" id="KW-1185">Reference proteome</keyword>
<dbReference type="Proteomes" id="UP000054359">
    <property type="component" value="Unassembled WGS sequence"/>
</dbReference>
<dbReference type="EMBL" id="KK113069">
    <property type="protein sequence ID" value="KFM59263.1"/>
    <property type="molecule type" value="Genomic_DNA"/>
</dbReference>
<evidence type="ECO:0000313" key="5">
    <source>
        <dbReference type="Proteomes" id="UP000054359"/>
    </source>
</evidence>
<dbReference type="Pfam" id="PF11968">
    <property type="entry name" value="Bmt2"/>
    <property type="match status" value="1"/>
</dbReference>
<protein>
    <submittedName>
        <fullName evidence="4">Uncharacterized protein</fullName>
    </submittedName>
</protein>
<dbReference type="HAMAP" id="MF_03044">
    <property type="entry name" value="BMT2"/>
    <property type="match status" value="1"/>
</dbReference>
<dbReference type="GO" id="GO:0032259">
    <property type="term" value="P:methylation"/>
    <property type="evidence" value="ECO:0007669"/>
    <property type="project" value="UniProtKB-KW"/>
</dbReference>
<dbReference type="AlphaFoldDB" id="A0A087T2C4"/>
<dbReference type="OMA" id="CCQKAYE"/>
<dbReference type="GO" id="GO:1904262">
    <property type="term" value="P:negative regulation of TORC1 signaling"/>
    <property type="evidence" value="ECO:0007669"/>
    <property type="project" value="TreeGrafter"/>
</dbReference>
<evidence type="ECO:0000256" key="1">
    <source>
        <dbReference type="ARBA" id="ARBA00022603"/>
    </source>
</evidence>
<gene>
    <name evidence="4" type="ORF">X975_22064</name>
</gene>
<sequence length="320" mass="37309">MTSDEHKELVNLIRGVHNKLRKSLSISGDPDKVWDEHLNEEDLRKQYSSAMWKLATQIWNKNEKECRIKWTYRTCMDYFYHGGLKKSLLRAMKLAKCPISDLNYSLTDTNEYLGRKLQLLDVGSCYNPFSQFPQFSCVAIDLTPATEDVMQCDFLTVDILEKPTGENSTISYKPCFHTESFDIIVFSLVLEYIPAPKQRAVFCVKAWKLLKQNGLCVIITPDSKNVHHNAPMMKSWKSALERIGFFRVKYDKLQHLHCMAFRKMQSSHIYDSSFYDSISELLYIPQDFTLYSETEVAERTEAEDFDIYSGFLELPEENVF</sequence>
<dbReference type="Gene3D" id="3.40.50.150">
    <property type="entry name" value="Vaccinia Virus protein VP39"/>
    <property type="match status" value="1"/>
</dbReference>
<reference evidence="4 5" key="1">
    <citation type="submission" date="2013-11" db="EMBL/GenBank/DDBJ databases">
        <title>Genome sequencing of Stegodyphus mimosarum.</title>
        <authorList>
            <person name="Bechsgaard J."/>
        </authorList>
    </citation>
    <scope>NUCLEOTIDE SEQUENCE [LARGE SCALE GENOMIC DNA]</scope>
</reference>
<dbReference type="SUPFAM" id="SSF53335">
    <property type="entry name" value="S-adenosyl-L-methionine-dependent methyltransferases"/>
    <property type="match status" value="1"/>
</dbReference>